<feature type="transmembrane region" description="Helical" evidence="1">
    <location>
        <begin position="44"/>
        <end position="61"/>
    </location>
</feature>
<dbReference type="KEGG" id="obj:EIO64_16020"/>
<feature type="transmembrane region" description="Helical" evidence="1">
    <location>
        <begin position="20"/>
        <end position="38"/>
    </location>
</feature>
<gene>
    <name evidence="2" type="ORF">EIO64_16020</name>
</gene>
<protein>
    <submittedName>
        <fullName evidence="2">Uncharacterized protein</fullName>
    </submittedName>
</protein>
<evidence type="ECO:0000313" key="2">
    <source>
        <dbReference type="EMBL" id="QCI60523.1"/>
    </source>
</evidence>
<dbReference type="AlphaFoldDB" id="A0A4D7ASS0"/>
<keyword evidence="3" id="KW-1185">Reference proteome</keyword>
<accession>A0A4D7ASS0</accession>
<name>A0A4D7ASS0_9FIRM</name>
<dbReference type="EMBL" id="CP034413">
    <property type="protein sequence ID" value="QCI60523.1"/>
    <property type="molecule type" value="Genomic_DNA"/>
</dbReference>
<feature type="transmembrane region" description="Helical" evidence="1">
    <location>
        <begin position="73"/>
        <end position="94"/>
    </location>
</feature>
<reference evidence="3" key="1">
    <citation type="submission" date="2018-12" db="EMBL/GenBank/DDBJ databases">
        <title>Dusodibacter welbiota gen. nov., sp. nov., isolated from human faeces and emended description of the Oscillibacter genus.</title>
        <authorList>
            <person name="Le Roy T."/>
            <person name="Van der Smissen P."/>
            <person name="Delzenne N."/>
            <person name="Muccioli G."/>
            <person name="Collet J.F."/>
            <person name="Cani P.D."/>
        </authorList>
    </citation>
    <scope>NUCLEOTIDE SEQUENCE [LARGE SCALE GENOMIC DNA]</scope>
    <source>
        <strain evidence="3">J115</strain>
    </source>
</reference>
<evidence type="ECO:0000256" key="1">
    <source>
        <dbReference type="SAM" id="Phobius"/>
    </source>
</evidence>
<dbReference type="Proteomes" id="UP000298642">
    <property type="component" value="Chromosome"/>
</dbReference>
<dbReference type="RefSeq" id="WP_021748572.1">
    <property type="nucleotide sequence ID" value="NZ_CP034413.3"/>
</dbReference>
<keyword evidence="1" id="KW-1133">Transmembrane helix</keyword>
<keyword evidence="1" id="KW-0812">Transmembrane</keyword>
<evidence type="ECO:0000313" key="3">
    <source>
        <dbReference type="Proteomes" id="UP000298642"/>
    </source>
</evidence>
<sequence length="100" mass="10871">MNDKRKGLLFQTKKQMNNGAIATGLGFVLYLALLAMGLELPADLVAVAFGVVGIFNSFSVLEGRRKDKENISYNLLWGQLALTIFLVACAVLAVKQRLGL</sequence>
<proteinExistence type="predicted"/>
<keyword evidence="1" id="KW-0472">Membrane</keyword>
<organism evidence="2 3">
    <name type="scientific">Dysosmobacter welbionis</name>
    <dbReference type="NCBI Taxonomy" id="2093857"/>
    <lineage>
        <taxon>Bacteria</taxon>
        <taxon>Bacillati</taxon>
        <taxon>Bacillota</taxon>
        <taxon>Clostridia</taxon>
        <taxon>Eubacteriales</taxon>
        <taxon>Oscillospiraceae</taxon>
        <taxon>Dysosmobacter</taxon>
    </lineage>
</organism>